<feature type="region of interest" description="Disordered" evidence="1">
    <location>
        <begin position="211"/>
        <end position="323"/>
    </location>
</feature>
<evidence type="ECO:0000313" key="3">
    <source>
        <dbReference type="EMBL" id="MBO1751986.1"/>
    </source>
</evidence>
<evidence type="ECO:0000256" key="1">
    <source>
        <dbReference type="SAM" id="MobiDB-lite"/>
    </source>
</evidence>
<gene>
    <name evidence="3" type="ORF">J4G33_09240</name>
</gene>
<feature type="compositionally biased region" description="Gly residues" evidence="1">
    <location>
        <begin position="238"/>
        <end position="250"/>
    </location>
</feature>
<sequence length="323" mass="34244">MDVWTLLRTTLRRWYVFVPVLVVALALGYTAARDLPPVYVTQSSAILTGPALIPGDEEGEIDEINPFLSLGGSLTTTTAAMVVLMDSEPTRYELDEAGLETEYEVDRVDAVLYFDVEGLDEVAVTETANELVRIADVKLAELQEAADSDPDTRIQVVPLTSPQVALEGSTGGVQLIAVAGVVGLVLGSGLAVALDGFLTWRRRRAEEATLASESVSAVGWSPADERDPVEGDPVEGGQVEGGQVEGGQVGGDVVELPEAPTWAAAEEPRDEDAPATEPDATERARHVAPESPEATDATHDQADAEPSEHDHLASSGRRTTEHG</sequence>
<reference evidence="3" key="1">
    <citation type="submission" date="2021-03" db="EMBL/GenBank/DDBJ databases">
        <title>Actinotalea soli sp. nov., isolated from soil.</title>
        <authorList>
            <person name="Ping W."/>
            <person name="Zhang J."/>
        </authorList>
    </citation>
    <scope>NUCLEOTIDE SEQUENCE</scope>
    <source>
        <strain evidence="3">BY-33</strain>
    </source>
</reference>
<keyword evidence="2" id="KW-0812">Transmembrane</keyword>
<keyword evidence="2" id="KW-1133">Transmembrane helix</keyword>
<evidence type="ECO:0000313" key="4">
    <source>
        <dbReference type="Proteomes" id="UP000664209"/>
    </source>
</evidence>
<dbReference type="RefSeq" id="WP_208055680.1">
    <property type="nucleotide sequence ID" value="NZ_JAGEMK010000004.1"/>
</dbReference>
<proteinExistence type="predicted"/>
<accession>A0A939LPH0</accession>
<evidence type="ECO:0008006" key="5">
    <source>
        <dbReference type="Google" id="ProtNLM"/>
    </source>
</evidence>
<feature type="compositionally biased region" description="Basic and acidic residues" evidence="1">
    <location>
        <begin position="296"/>
        <end position="323"/>
    </location>
</feature>
<evidence type="ECO:0000256" key="2">
    <source>
        <dbReference type="SAM" id="Phobius"/>
    </source>
</evidence>
<dbReference type="EMBL" id="JAGEMK010000004">
    <property type="protein sequence ID" value="MBO1751986.1"/>
    <property type="molecule type" value="Genomic_DNA"/>
</dbReference>
<comment type="caution">
    <text evidence="3">The sequence shown here is derived from an EMBL/GenBank/DDBJ whole genome shotgun (WGS) entry which is preliminary data.</text>
</comment>
<keyword evidence="4" id="KW-1185">Reference proteome</keyword>
<keyword evidence="2" id="KW-0472">Membrane</keyword>
<organism evidence="3 4">
    <name type="scientific">Actinotalea soli</name>
    <dbReference type="NCBI Taxonomy" id="2819234"/>
    <lineage>
        <taxon>Bacteria</taxon>
        <taxon>Bacillati</taxon>
        <taxon>Actinomycetota</taxon>
        <taxon>Actinomycetes</taxon>
        <taxon>Micrococcales</taxon>
        <taxon>Cellulomonadaceae</taxon>
        <taxon>Actinotalea</taxon>
    </lineage>
</organism>
<feature type="transmembrane region" description="Helical" evidence="2">
    <location>
        <begin position="172"/>
        <end position="194"/>
    </location>
</feature>
<dbReference type="Proteomes" id="UP000664209">
    <property type="component" value="Unassembled WGS sequence"/>
</dbReference>
<name>A0A939LPH0_9CELL</name>
<dbReference type="AlphaFoldDB" id="A0A939LPH0"/>
<feature type="compositionally biased region" description="Low complexity" evidence="1">
    <location>
        <begin position="251"/>
        <end position="265"/>
    </location>
</feature>
<protein>
    <recommendedName>
        <fullName evidence="5">Polysaccharide chain length determinant N-terminal domain-containing protein</fullName>
    </recommendedName>
</protein>